<dbReference type="EMBL" id="JAODUO010000215">
    <property type="protein sequence ID" value="KAK2186017.1"/>
    <property type="molecule type" value="Genomic_DNA"/>
</dbReference>
<comment type="caution">
    <text evidence="1">The sequence shown here is derived from an EMBL/GenBank/DDBJ whole genome shotgun (WGS) entry which is preliminary data.</text>
</comment>
<dbReference type="AlphaFoldDB" id="A0AAD9UE23"/>
<protein>
    <submittedName>
        <fullName evidence="1">Uncharacterized protein</fullName>
    </submittedName>
</protein>
<sequence length="105" mass="12104">MNVTKYNVLQTNHQRCLTVCQRYSPIWLASRNSLSAQINHDQLCLVLAEMMSQNVHQPQLWVGLQAKLGWQSFAVYVRSQSVLLAFTTSRHRCGIDRTCQWIIVA</sequence>
<organism evidence="1 2">
    <name type="scientific">Ridgeia piscesae</name>
    <name type="common">Tubeworm</name>
    <dbReference type="NCBI Taxonomy" id="27915"/>
    <lineage>
        <taxon>Eukaryota</taxon>
        <taxon>Metazoa</taxon>
        <taxon>Spiralia</taxon>
        <taxon>Lophotrochozoa</taxon>
        <taxon>Annelida</taxon>
        <taxon>Polychaeta</taxon>
        <taxon>Sedentaria</taxon>
        <taxon>Canalipalpata</taxon>
        <taxon>Sabellida</taxon>
        <taxon>Siboglinidae</taxon>
        <taxon>Ridgeia</taxon>
    </lineage>
</organism>
<evidence type="ECO:0000313" key="2">
    <source>
        <dbReference type="Proteomes" id="UP001209878"/>
    </source>
</evidence>
<dbReference type="Proteomes" id="UP001209878">
    <property type="component" value="Unassembled WGS sequence"/>
</dbReference>
<accession>A0AAD9UE23</accession>
<keyword evidence="2" id="KW-1185">Reference proteome</keyword>
<reference evidence="1" key="1">
    <citation type="journal article" date="2023" name="Mol. Biol. Evol.">
        <title>Third-Generation Sequencing Reveals the Adaptive Role of the Epigenome in Three Deep-Sea Polychaetes.</title>
        <authorList>
            <person name="Perez M."/>
            <person name="Aroh O."/>
            <person name="Sun Y."/>
            <person name="Lan Y."/>
            <person name="Juniper S.K."/>
            <person name="Young C.R."/>
            <person name="Angers B."/>
            <person name="Qian P.Y."/>
        </authorList>
    </citation>
    <scope>NUCLEOTIDE SEQUENCE</scope>
    <source>
        <strain evidence="1">R07B-5</strain>
    </source>
</reference>
<evidence type="ECO:0000313" key="1">
    <source>
        <dbReference type="EMBL" id="KAK2186017.1"/>
    </source>
</evidence>
<gene>
    <name evidence="1" type="ORF">NP493_216g01037</name>
</gene>
<name>A0AAD9UE23_RIDPI</name>
<proteinExistence type="predicted"/>